<sequence>MFRVVLLLEGEPPPQSQAFCSLQQVFFQNIPGFSSIHLRPASLSLLKKSIPTARCCHQHGSLRGWCVQGDVQCCFFVTHSVIRPEHLPPCVCFVSYMAFSKLMVTLLITFTSYTQLESVYHY</sequence>
<dbReference type="EMBL" id="JAHUTI010019908">
    <property type="protein sequence ID" value="MED6238165.1"/>
    <property type="molecule type" value="Genomic_DNA"/>
</dbReference>
<evidence type="ECO:0000313" key="1">
    <source>
        <dbReference type="EMBL" id="MED6238165.1"/>
    </source>
</evidence>
<gene>
    <name evidence="1" type="ORF">ATANTOWER_010862</name>
</gene>
<reference evidence="1 2" key="1">
    <citation type="submission" date="2021-07" db="EMBL/GenBank/DDBJ databases">
        <authorList>
            <person name="Palmer J.M."/>
        </authorList>
    </citation>
    <scope>NUCLEOTIDE SEQUENCE [LARGE SCALE GENOMIC DNA]</scope>
    <source>
        <strain evidence="1 2">AT_MEX2019</strain>
        <tissue evidence="1">Muscle</tissue>
    </source>
</reference>
<accession>A0ABU7AL03</accession>
<protein>
    <submittedName>
        <fullName evidence="1">Uncharacterized protein</fullName>
    </submittedName>
</protein>
<name>A0ABU7AL03_9TELE</name>
<evidence type="ECO:0000313" key="2">
    <source>
        <dbReference type="Proteomes" id="UP001345963"/>
    </source>
</evidence>
<organism evidence="1 2">
    <name type="scientific">Ataeniobius toweri</name>
    <dbReference type="NCBI Taxonomy" id="208326"/>
    <lineage>
        <taxon>Eukaryota</taxon>
        <taxon>Metazoa</taxon>
        <taxon>Chordata</taxon>
        <taxon>Craniata</taxon>
        <taxon>Vertebrata</taxon>
        <taxon>Euteleostomi</taxon>
        <taxon>Actinopterygii</taxon>
        <taxon>Neopterygii</taxon>
        <taxon>Teleostei</taxon>
        <taxon>Neoteleostei</taxon>
        <taxon>Acanthomorphata</taxon>
        <taxon>Ovalentaria</taxon>
        <taxon>Atherinomorphae</taxon>
        <taxon>Cyprinodontiformes</taxon>
        <taxon>Goodeidae</taxon>
        <taxon>Ataeniobius</taxon>
    </lineage>
</organism>
<dbReference type="Proteomes" id="UP001345963">
    <property type="component" value="Unassembled WGS sequence"/>
</dbReference>
<proteinExistence type="predicted"/>
<comment type="caution">
    <text evidence="1">The sequence shown here is derived from an EMBL/GenBank/DDBJ whole genome shotgun (WGS) entry which is preliminary data.</text>
</comment>
<keyword evidence="2" id="KW-1185">Reference proteome</keyword>